<reference evidence="1 2" key="1">
    <citation type="journal article" date="2024" name="J Genomics">
        <title>Draft genome sequencing and assembly of Favolaschia claudopus CIRM-BRFM 2984 isolated from oak limbs.</title>
        <authorList>
            <person name="Navarro D."/>
            <person name="Drula E."/>
            <person name="Chaduli D."/>
            <person name="Cazenave R."/>
            <person name="Ahrendt S."/>
            <person name="Wang J."/>
            <person name="Lipzen A."/>
            <person name="Daum C."/>
            <person name="Barry K."/>
            <person name="Grigoriev I.V."/>
            <person name="Favel A."/>
            <person name="Rosso M.N."/>
            <person name="Martin F."/>
        </authorList>
    </citation>
    <scope>NUCLEOTIDE SEQUENCE [LARGE SCALE GENOMIC DNA]</scope>
    <source>
        <strain evidence="1 2">CIRM-BRFM 2984</strain>
    </source>
</reference>
<protein>
    <submittedName>
        <fullName evidence="1">Uncharacterized protein</fullName>
    </submittedName>
</protein>
<dbReference type="Proteomes" id="UP001362999">
    <property type="component" value="Unassembled WGS sequence"/>
</dbReference>
<accession>A0AAW0CQS2</accession>
<evidence type="ECO:0000313" key="1">
    <source>
        <dbReference type="EMBL" id="KAK7040529.1"/>
    </source>
</evidence>
<comment type="caution">
    <text evidence="1">The sequence shown here is derived from an EMBL/GenBank/DDBJ whole genome shotgun (WGS) entry which is preliminary data.</text>
</comment>
<organism evidence="1 2">
    <name type="scientific">Favolaschia claudopus</name>
    <dbReference type="NCBI Taxonomy" id="2862362"/>
    <lineage>
        <taxon>Eukaryota</taxon>
        <taxon>Fungi</taxon>
        <taxon>Dikarya</taxon>
        <taxon>Basidiomycota</taxon>
        <taxon>Agaricomycotina</taxon>
        <taxon>Agaricomycetes</taxon>
        <taxon>Agaricomycetidae</taxon>
        <taxon>Agaricales</taxon>
        <taxon>Marasmiineae</taxon>
        <taxon>Mycenaceae</taxon>
        <taxon>Favolaschia</taxon>
    </lineage>
</organism>
<name>A0AAW0CQS2_9AGAR</name>
<dbReference type="AlphaFoldDB" id="A0AAW0CQS2"/>
<dbReference type="EMBL" id="JAWWNJ010000015">
    <property type="protein sequence ID" value="KAK7040529.1"/>
    <property type="molecule type" value="Genomic_DNA"/>
</dbReference>
<keyword evidence="2" id="KW-1185">Reference proteome</keyword>
<evidence type="ECO:0000313" key="2">
    <source>
        <dbReference type="Proteomes" id="UP001362999"/>
    </source>
</evidence>
<sequence>MASGKSSVHFFSNVGRVADFESSTVDTEDRHLLYMYINLDAKYGEELGVRCPQLFGAWRRINIIFSRHDGHETELFTKMLSFVKLSFRKLQQLEVVAIEVASCRGCRQTKVVAKCVNLEKLSTKTFCTVSRRIAKLPCQNFCVDASARQSRRAYGTYTVQKIKINNFTEFSQEKRQLTQINEHLWATSASDNSESDFDNILFGNFIQIQLKLHTTAR</sequence>
<proteinExistence type="predicted"/>
<gene>
    <name evidence="1" type="ORF">R3P38DRAFT_2768887</name>
</gene>